<dbReference type="OrthoDB" id="414243at2759"/>
<organism evidence="8">
    <name type="scientific">Brachionus calyciflorus</name>
    <dbReference type="NCBI Taxonomy" id="104777"/>
    <lineage>
        <taxon>Eukaryota</taxon>
        <taxon>Metazoa</taxon>
        <taxon>Spiralia</taxon>
        <taxon>Gnathifera</taxon>
        <taxon>Rotifera</taxon>
        <taxon>Eurotatoria</taxon>
        <taxon>Monogononta</taxon>
        <taxon>Pseudotrocha</taxon>
        <taxon>Ploima</taxon>
        <taxon>Brachionidae</taxon>
        <taxon>Brachionus</taxon>
    </lineage>
</organism>
<dbReference type="InterPro" id="IPR036249">
    <property type="entry name" value="Thioredoxin-like_sf"/>
</dbReference>
<dbReference type="InterPro" id="IPR050213">
    <property type="entry name" value="GST_superfamily"/>
</dbReference>
<keyword evidence="2 8" id="KW-0808">Transferase</keyword>
<evidence type="ECO:0000313" key="9">
    <source>
        <dbReference type="EMBL" id="CAF0841660.1"/>
    </source>
</evidence>
<dbReference type="SUPFAM" id="SSF47616">
    <property type="entry name" value="GST C-terminal domain-like"/>
    <property type="match status" value="1"/>
</dbReference>
<dbReference type="Gene3D" id="3.40.30.10">
    <property type="entry name" value="Glutaredoxin"/>
    <property type="match status" value="1"/>
</dbReference>
<dbReference type="AlphaFoldDB" id="A0A3G2JSD0"/>
<evidence type="ECO:0000259" key="6">
    <source>
        <dbReference type="PROSITE" id="PS50404"/>
    </source>
</evidence>
<dbReference type="SFLD" id="SFLDG00363">
    <property type="entry name" value="AMPS_(cytGST):_Alpha-__Mu-__Pi"/>
    <property type="match status" value="1"/>
</dbReference>
<dbReference type="EMBL" id="MH189312">
    <property type="protein sequence ID" value="AYN44480.1"/>
    <property type="molecule type" value="mRNA"/>
</dbReference>
<dbReference type="Pfam" id="PF02798">
    <property type="entry name" value="GST_N"/>
    <property type="match status" value="1"/>
</dbReference>
<dbReference type="GO" id="GO:0004364">
    <property type="term" value="F:glutathione transferase activity"/>
    <property type="evidence" value="ECO:0007669"/>
    <property type="project" value="UniProtKB-EC"/>
</dbReference>
<protein>
    <recommendedName>
        <fullName evidence="1">glutathione transferase</fullName>
        <ecNumber evidence="1">2.5.1.18</ecNumber>
    </recommendedName>
</protein>
<dbReference type="Gene3D" id="1.20.1050.10">
    <property type="match status" value="1"/>
</dbReference>
<gene>
    <name evidence="9" type="ORF">OXX778_LOCUS8489</name>
</gene>
<dbReference type="InterPro" id="IPR004045">
    <property type="entry name" value="Glutathione_S-Trfase_N"/>
</dbReference>
<dbReference type="EMBL" id="CAJNOC010001172">
    <property type="protein sequence ID" value="CAF0841660.1"/>
    <property type="molecule type" value="Genomic_DNA"/>
</dbReference>
<dbReference type="InterPro" id="IPR010987">
    <property type="entry name" value="Glutathione-S-Trfase_C-like"/>
</dbReference>
<dbReference type="PANTHER" id="PTHR11571">
    <property type="entry name" value="GLUTATHIONE S-TRANSFERASE"/>
    <property type="match status" value="1"/>
</dbReference>
<evidence type="ECO:0000313" key="8">
    <source>
        <dbReference type="EMBL" id="AYN44480.1"/>
    </source>
</evidence>
<accession>A0A3G2JSD0</accession>
<comment type="catalytic activity">
    <reaction evidence="3">
        <text>RX + glutathione = an S-substituted glutathione + a halide anion + H(+)</text>
        <dbReference type="Rhea" id="RHEA:16437"/>
        <dbReference type="ChEBI" id="CHEBI:15378"/>
        <dbReference type="ChEBI" id="CHEBI:16042"/>
        <dbReference type="ChEBI" id="CHEBI:17792"/>
        <dbReference type="ChEBI" id="CHEBI:57925"/>
        <dbReference type="ChEBI" id="CHEBI:90779"/>
        <dbReference type="EC" id="2.5.1.18"/>
    </reaction>
</comment>
<comment type="function">
    <text evidence="4">S-crystallins are structural components of squids and octopi eye lens. Contains relatively little if any GST activity.</text>
</comment>
<reference evidence="8" key="2">
    <citation type="submission" date="2018-04" db="EMBL/GenBank/DDBJ databases">
        <authorList>
            <person name="Lee J.-S."/>
        </authorList>
    </citation>
    <scope>NUCLEOTIDE SEQUENCE</scope>
</reference>
<dbReference type="SUPFAM" id="SSF52833">
    <property type="entry name" value="Thioredoxin-like"/>
    <property type="match status" value="1"/>
</dbReference>
<evidence type="ECO:0000259" key="7">
    <source>
        <dbReference type="PROSITE" id="PS50405"/>
    </source>
</evidence>
<name>A0A3G2JSD0_9BILA</name>
<evidence type="ECO:0000313" key="10">
    <source>
        <dbReference type="Proteomes" id="UP000663879"/>
    </source>
</evidence>
<dbReference type="InterPro" id="IPR004046">
    <property type="entry name" value="GST_C"/>
</dbReference>
<feature type="signal peptide" evidence="5">
    <location>
        <begin position="1"/>
        <end position="20"/>
    </location>
</feature>
<dbReference type="PANTHER" id="PTHR11571:SF224">
    <property type="entry name" value="HEMATOPOIETIC PROSTAGLANDIN D SYNTHASE"/>
    <property type="match status" value="1"/>
</dbReference>
<dbReference type="Pfam" id="PF14497">
    <property type="entry name" value="GST_C_3"/>
    <property type="match status" value="1"/>
</dbReference>
<dbReference type="GO" id="GO:0006749">
    <property type="term" value="P:glutathione metabolic process"/>
    <property type="evidence" value="ECO:0007669"/>
    <property type="project" value="TreeGrafter"/>
</dbReference>
<dbReference type="SFLD" id="SFLDS00019">
    <property type="entry name" value="Glutathione_Transferase_(cytos"/>
    <property type="match status" value="1"/>
</dbReference>
<dbReference type="InterPro" id="IPR036282">
    <property type="entry name" value="Glutathione-S-Trfase_C_sf"/>
</dbReference>
<feature type="domain" description="GST C-terminal" evidence="7">
    <location>
        <begin position="88"/>
        <end position="216"/>
    </location>
</feature>
<keyword evidence="10" id="KW-1185">Reference proteome</keyword>
<dbReference type="FunFam" id="3.40.30.10:FF:000035">
    <property type="entry name" value="hematopoietic prostaglandin D synthase"/>
    <property type="match status" value="1"/>
</dbReference>
<keyword evidence="5" id="KW-0732">Signal</keyword>
<reference evidence="8" key="1">
    <citation type="journal article" date="2018" name="Comp. Biochem. Physiol. Part D Genomics Proteomics">
        <title>Genome-wide identification of the entire 90 glutathione S-transferase (GST) subfamily genes in four rotifer Brachionus species and transcriptional modulation in response to endocrine disrupting chemicals.</title>
        <authorList>
            <person name="Park J.C."/>
            <person name="Kim D.H."/>
            <person name="Lee M.C."/>
            <person name="Han J."/>
            <person name="Kim H.J."/>
            <person name="Hagiwara A."/>
            <person name="Hwang U.K."/>
            <person name="Park H.G."/>
            <person name="Lee J.S."/>
        </authorList>
    </citation>
    <scope>NUCLEOTIDE SEQUENCE</scope>
</reference>
<evidence type="ECO:0000256" key="1">
    <source>
        <dbReference type="ARBA" id="ARBA00012452"/>
    </source>
</evidence>
<dbReference type="PROSITE" id="PS50405">
    <property type="entry name" value="GST_CTER"/>
    <property type="match status" value="1"/>
</dbReference>
<dbReference type="InterPro" id="IPR040079">
    <property type="entry name" value="Glutathione_S-Trfase"/>
</dbReference>
<evidence type="ECO:0000256" key="5">
    <source>
        <dbReference type="SAM" id="SignalP"/>
    </source>
</evidence>
<dbReference type="PROSITE" id="PS50404">
    <property type="entry name" value="GST_NTER"/>
    <property type="match status" value="1"/>
</dbReference>
<dbReference type="CDD" id="cd03192">
    <property type="entry name" value="GST_C_Sigma_like"/>
    <property type="match status" value="1"/>
</dbReference>
<dbReference type="EC" id="2.5.1.18" evidence="1"/>
<proteinExistence type="evidence at transcript level"/>
<sequence>MNSIFKFSVLVLFLVAYSTANEYKLTYFAVRGRGEFIRFIFAAANQKFEDNRVKGSDWAELKPTTPFGSLPTLEIKNDDETVVLAQSLAIAQYLADQFDLNGEDEIESALINMYGNQLGDLFDATIGRNLTDSELNRIVTTNLNFFEDRLIKNGSGYLVGNKLSWADIYLSQMTEFLGDYKTKYLSNYPKVKRLDDSVRSLPGVADWIEKRPQTPF</sequence>
<reference evidence="9" key="3">
    <citation type="submission" date="2021-02" db="EMBL/GenBank/DDBJ databases">
        <authorList>
            <person name="Nowell W R."/>
        </authorList>
    </citation>
    <scope>NUCLEOTIDE SEQUENCE</scope>
    <source>
        <strain evidence="9">Ploen Becks lab</strain>
    </source>
</reference>
<dbReference type="Proteomes" id="UP000663879">
    <property type="component" value="Unassembled WGS sequence"/>
</dbReference>
<dbReference type="CDD" id="cd03039">
    <property type="entry name" value="GST_N_Sigma_like"/>
    <property type="match status" value="1"/>
</dbReference>
<evidence type="ECO:0000256" key="3">
    <source>
        <dbReference type="ARBA" id="ARBA00047960"/>
    </source>
</evidence>
<evidence type="ECO:0000256" key="4">
    <source>
        <dbReference type="ARBA" id="ARBA00049616"/>
    </source>
</evidence>
<feature type="domain" description="GST N-terminal" evidence="6">
    <location>
        <begin position="21"/>
        <end position="102"/>
    </location>
</feature>
<feature type="chain" id="PRO_5036082706" description="glutathione transferase" evidence="5">
    <location>
        <begin position="21"/>
        <end position="216"/>
    </location>
</feature>
<evidence type="ECO:0000256" key="2">
    <source>
        <dbReference type="ARBA" id="ARBA00022679"/>
    </source>
</evidence>
<dbReference type="SFLD" id="SFLDG01205">
    <property type="entry name" value="AMPS.1"/>
    <property type="match status" value="1"/>
</dbReference>